<feature type="domain" description="Receptor ligand binding region" evidence="5">
    <location>
        <begin position="35"/>
        <end position="165"/>
    </location>
</feature>
<evidence type="ECO:0000256" key="3">
    <source>
        <dbReference type="ARBA" id="ARBA00022989"/>
    </source>
</evidence>
<keyword evidence="4" id="KW-0472">Membrane</keyword>
<accession>A0A6A6LL47</accession>
<dbReference type="Gene3D" id="3.40.50.2300">
    <property type="match status" value="1"/>
</dbReference>
<keyword evidence="7" id="KW-1185">Reference proteome</keyword>
<name>A0A6A6LL47_HEVBR</name>
<evidence type="ECO:0000313" key="6">
    <source>
        <dbReference type="EMBL" id="KAF2300833.1"/>
    </source>
</evidence>
<comment type="subcellular location">
    <subcellularLocation>
        <location evidence="1">Membrane</location>
    </subcellularLocation>
</comment>
<sequence>MWWSCINMSLSDFYTTHSHYKTRLELHPRDSIRDVLGAAAAAIGTRVSYWSAISPLASDEQIEEELYKLMTMEVTVFIVHLFPSLGSRFFTKVKQVGMLTEGYVWILTDGMVDLLSASDPSVLDSMQGVLGVKPYVPNTIEIENFRVQWKKNFYRDNPDMVDAELSINGLWLMML</sequence>
<dbReference type="Pfam" id="PF01094">
    <property type="entry name" value="ANF_receptor"/>
    <property type="match status" value="1"/>
</dbReference>
<reference evidence="6 7" key="1">
    <citation type="journal article" date="2020" name="Mol. Plant">
        <title>The Chromosome-Based Rubber Tree Genome Provides New Insights into Spurge Genome Evolution and Rubber Biosynthesis.</title>
        <authorList>
            <person name="Liu J."/>
            <person name="Shi C."/>
            <person name="Shi C.C."/>
            <person name="Li W."/>
            <person name="Zhang Q.J."/>
            <person name="Zhang Y."/>
            <person name="Li K."/>
            <person name="Lu H.F."/>
            <person name="Shi C."/>
            <person name="Zhu S.T."/>
            <person name="Xiao Z.Y."/>
            <person name="Nan H."/>
            <person name="Yue Y."/>
            <person name="Zhu X.G."/>
            <person name="Wu Y."/>
            <person name="Hong X.N."/>
            <person name="Fan G.Y."/>
            <person name="Tong Y."/>
            <person name="Zhang D."/>
            <person name="Mao C.L."/>
            <person name="Liu Y.L."/>
            <person name="Hao S.J."/>
            <person name="Liu W.Q."/>
            <person name="Lv M.Q."/>
            <person name="Zhang H.B."/>
            <person name="Liu Y."/>
            <person name="Hu-Tang G.R."/>
            <person name="Wang J.P."/>
            <person name="Wang J.H."/>
            <person name="Sun Y.H."/>
            <person name="Ni S.B."/>
            <person name="Chen W.B."/>
            <person name="Zhang X.C."/>
            <person name="Jiao Y.N."/>
            <person name="Eichler E.E."/>
            <person name="Li G.H."/>
            <person name="Liu X."/>
            <person name="Gao L.Z."/>
        </authorList>
    </citation>
    <scope>NUCLEOTIDE SEQUENCE [LARGE SCALE GENOMIC DNA]</scope>
    <source>
        <strain evidence="7">cv. GT1</strain>
        <tissue evidence="6">Leaf</tissue>
    </source>
</reference>
<dbReference type="InterPro" id="IPR001828">
    <property type="entry name" value="ANF_lig-bd_rcpt"/>
</dbReference>
<dbReference type="PANTHER" id="PTHR34836:SF1">
    <property type="entry name" value="OS09G0428600 PROTEIN"/>
    <property type="match status" value="1"/>
</dbReference>
<evidence type="ECO:0000256" key="4">
    <source>
        <dbReference type="ARBA" id="ARBA00023136"/>
    </source>
</evidence>
<dbReference type="AlphaFoldDB" id="A0A6A6LL47"/>
<evidence type="ECO:0000259" key="5">
    <source>
        <dbReference type="Pfam" id="PF01094"/>
    </source>
</evidence>
<gene>
    <name evidence="6" type="ORF">GH714_017667</name>
</gene>
<evidence type="ECO:0000313" key="7">
    <source>
        <dbReference type="Proteomes" id="UP000467840"/>
    </source>
</evidence>
<evidence type="ECO:0000256" key="2">
    <source>
        <dbReference type="ARBA" id="ARBA00022692"/>
    </source>
</evidence>
<proteinExistence type="predicted"/>
<dbReference type="SUPFAM" id="SSF53822">
    <property type="entry name" value="Periplasmic binding protein-like I"/>
    <property type="match status" value="1"/>
</dbReference>
<dbReference type="InterPro" id="IPR015683">
    <property type="entry name" value="Ionotropic_Glu_rcpt"/>
</dbReference>
<organism evidence="6 7">
    <name type="scientific">Hevea brasiliensis</name>
    <name type="common">Para rubber tree</name>
    <name type="synonym">Siphonia brasiliensis</name>
    <dbReference type="NCBI Taxonomy" id="3981"/>
    <lineage>
        <taxon>Eukaryota</taxon>
        <taxon>Viridiplantae</taxon>
        <taxon>Streptophyta</taxon>
        <taxon>Embryophyta</taxon>
        <taxon>Tracheophyta</taxon>
        <taxon>Spermatophyta</taxon>
        <taxon>Magnoliopsida</taxon>
        <taxon>eudicotyledons</taxon>
        <taxon>Gunneridae</taxon>
        <taxon>Pentapetalae</taxon>
        <taxon>rosids</taxon>
        <taxon>fabids</taxon>
        <taxon>Malpighiales</taxon>
        <taxon>Euphorbiaceae</taxon>
        <taxon>Crotonoideae</taxon>
        <taxon>Micrandreae</taxon>
        <taxon>Hevea</taxon>
    </lineage>
</organism>
<protein>
    <recommendedName>
        <fullName evidence="5">Receptor ligand binding region domain-containing protein</fullName>
    </recommendedName>
</protein>
<dbReference type="PANTHER" id="PTHR34836">
    <property type="entry name" value="OS06G0188250 PROTEIN"/>
    <property type="match status" value="1"/>
</dbReference>
<keyword evidence="2" id="KW-0812">Transmembrane</keyword>
<keyword evidence="3" id="KW-1133">Transmembrane helix</keyword>
<dbReference type="GO" id="GO:0016020">
    <property type="term" value="C:membrane"/>
    <property type="evidence" value="ECO:0007669"/>
    <property type="project" value="UniProtKB-SubCell"/>
</dbReference>
<evidence type="ECO:0000256" key="1">
    <source>
        <dbReference type="ARBA" id="ARBA00004370"/>
    </source>
</evidence>
<comment type="caution">
    <text evidence="6">The sequence shown here is derived from an EMBL/GenBank/DDBJ whole genome shotgun (WGS) entry which is preliminary data.</text>
</comment>
<dbReference type="InterPro" id="IPR028082">
    <property type="entry name" value="Peripla_BP_I"/>
</dbReference>
<dbReference type="EMBL" id="JAAGAX010000010">
    <property type="protein sequence ID" value="KAF2300833.1"/>
    <property type="molecule type" value="Genomic_DNA"/>
</dbReference>
<dbReference type="Proteomes" id="UP000467840">
    <property type="component" value="Chromosome 4"/>
</dbReference>